<feature type="region of interest" description="Disordered" evidence="1">
    <location>
        <begin position="157"/>
        <end position="204"/>
    </location>
</feature>
<comment type="caution">
    <text evidence="2">The sequence shown here is derived from an EMBL/GenBank/DDBJ whole genome shotgun (WGS) entry which is preliminary data.</text>
</comment>
<accession>A0A9D4DXK6</accession>
<dbReference type="AlphaFoldDB" id="A0A9D4DXK6"/>
<dbReference type="InterPro" id="IPR016024">
    <property type="entry name" value="ARM-type_fold"/>
</dbReference>
<reference evidence="2" key="2">
    <citation type="submission" date="2020-11" db="EMBL/GenBank/DDBJ databases">
        <authorList>
            <person name="McCartney M.A."/>
            <person name="Auch B."/>
            <person name="Kono T."/>
            <person name="Mallez S."/>
            <person name="Becker A."/>
            <person name="Gohl D.M."/>
            <person name="Silverstein K.A.T."/>
            <person name="Koren S."/>
            <person name="Bechman K.B."/>
            <person name="Herman A."/>
            <person name="Abrahante J.E."/>
            <person name="Garbe J."/>
        </authorList>
    </citation>
    <scope>NUCLEOTIDE SEQUENCE</scope>
    <source>
        <strain evidence="2">Duluth1</strain>
        <tissue evidence="2">Whole animal</tissue>
    </source>
</reference>
<reference evidence="2" key="1">
    <citation type="journal article" date="2019" name="bioRxiv">
        <title>The Genome of the Zebra Mussel, Dreissena polymorpha: A Resource for Invasive Species Research.</title>
        <authorList>
            <person name="McCartney M.A."/>
            <person name="Auch B."/>
            <person name="Kono T."/>
            <person name="Mallez S."/>
            <person name="Zhang Y."/>
            <person name="Obille A."/>
            <person name="Becker A."/>
            <person name="Abrahante J.E."/>
            <person name="Garbe J."/>
            <person name="Badalamenti J.P."/>
            <person name="Herman A."/>
            <person name="Mangelson H."/>
            <person name="Liachko I."/>
            <person name="Sullivan S."/>
            <person name="Sone E.D."/>
            <person name="Koren S."/>
            <person name="Silverstein K.A.T."/>
            <person name="Beckman K.B."/>
            <person name="Gohl D.M."/>
        </authorList>
    </citation>
    <scope>NUCLEOTIDE SEQUENCE</scope>
    <source>
        <strain evidence="2">Duluth1</strain>
        <tissue evidence="2">Whole animal</tissue>
    </source>
</reference>
<gene>
    <name evidence="2" type="ORF">DPMN_169542</name>
</gene>
<organism evidence="2 3">
    <name type="scientific">Dreissena polymorpha</name>
    <name type="common">Zebra mussel</name>
    <name type="synonym">Mytilus polymorpha</name>
    <dbReference type="NCBI Taxonomy" id="45954"/>
    <lineage>
        <taxon>Eukaryota</taxon>
        <taxon>Metazoa</taxon>
        <taxon>Spiralia</taxon>
        <taxon>Lophotrochozoa</taxon>
        <taxon>Mollusca</taxon>
        <taxon>Bivalvia</taxon>
        <taxon>Autobranchia</taxon>
        <taxon>Heteroconchia</taxon>
        <taxon>Euheterodonta</taxon>
        <taxon>Imparidentia</taxon>
        <taxon>Neoheterodontei</taxon>
        <taxon>Myida</taxon>
        <taxon>Dreissenoidea</taxon>
        <taxon>Dreissenidae</taxon>
        <taxon>Dreissena</taxon>
    </lineage>
</organism>
<keyword evidence="3" id="KW-1185">Reference proteome</keyword>
<proteinExistence type="predicted"/>
<dbReference type="Proteomes" id="UP000828390">
    <property type="component" value="Unassembled WGS sequence"/>
</dbReference>
<name>A0A9D4DXK6_DREPO</name>
<sequence>MFITYDLPSLLVRLQIETKTYSISEFVESVYTEISTHARIPLLPYNVLLTYDGSEIYANWVHGHAFIRFNTKLCTTFGTWCDVNLEGACPERLDHALTRIKDALLKRKLNYLAVGKYIKEYDLGLEIIPSKSKELRDTITQIEQKMSEIRLKIDDKFDFDDDQSDEDHSDEDNFDEDYSDDNSDEKESAENVPIIDFSDFFQKN</sequence>
<feature type="compositionally biased region" description="Acidic residues" evidence="1">
    <location>
        <begin position="157"/>
        <end position="184"/>
    </location>
</feature>
<protein>
    <submittedName>
        <fullName evidence="2">Uncharacterized protein</fullName>
    </submittedName>
</protein>
<evidence type="ECO:0000313" key="3">
    <source>
        <dbReference type="Proteomes" id="UP000828390"/>
    </source>
</evidence>
<evidence type="ECO:0000256" key="1">
    <source>
        <dbReference type="SAM" id="MobiDB-lite"/>
    </source>
</evidence>
<dbReference type="EMBL" id="JAIWYP010000009">
    <property type="protein sequence ID" value="KAH3768330.1"/>
    <property type="molecule type" value="Genomic_DNA"/>
</dbReference>
<evidence type="ECO:0000313" key="2">
    <source>
        <dbReference type="EMBL" id="KAH3768330.1"/>
    </source>
</evidence>
<dbReference type="SUPFAM" id="SSF48371">
    <property type="entry name" value="ARM repeat"/>
    <property type="match status" value="1"/>
</dbReference>